<dbReference type="OrthoDB" id="2667186at2"/>
<dbReference type="InterPro" id="IPR003610">
    <property type="entry name" value="CBM5/12"/>
</dbReference>
<keyword evidence="4" id="KW-1185">Reference proteome</keyword>
<dbReference type="Gene3D" id="2.10.10.20">
    <property type="entry name" value="Carbohydrate-binding module superfamily 5/12"/>
    <property type="match status" value="1"/>
</dbReference>
<dbReference type="GO" id="GO:0030246">
    <property type="term" value="F:carbohydrate binding"/>
    <property type="evidence" value="ECO:0007669"/>
    <property type="project" value="InterPro"/>
</dbReference>
<accession>A0A1V4HRY6</accession>
<dbReference type="GO" id="GO:0005576">
    <property type="term" value="C:extracellular region"/>
    <property type="evidence" value="ECO:0007669"/>
    <property type="project" value="InterPro"/>
</dbReference>
<dbReference type="CDD" id="cd12215">
    <property type="entry name" value="ChiC_BD"/>
    <property type="match status" value="1"/>
</dbReference>
<feature type="region of interest" description="Disordered" evidence="1">
    <location>
        <begin position="257"/>
        <end position="301"/>
    </location>
</feature>
<organism evidence="3 4">
    <name type="scientific">Paenibacillus ferrarius</name>
    <dbReference type="NCBI Taxonomy" id="1469647"/>
    <lineage>
        <taxon>Bacteria</taxon>
        <taxon>Bacillati</taxon>
        <taxon>Bacillota</taxon>
        <taxon>Bacilli</taxon>
        <taxon>Bacillales</taxon>
        <taxon>Paenibacillaceae</taxon>
        <taxon>Paenibacillus</taxon>
    </lineage>
</organism>
<dbReference type="Gene3D" id="2.10.10.90">
    <property type="match status" value="1"/>
</dbReference>
<dbReference type="STRING" id="1469647.BC351_00255"/>
<protein>
    <recommendedName>
        <fullName evidence="2">Chitin-binding type-3 domain-containing protein</fullName>
    </recommendedName>
</protein>
<comment type="caution">
    <text evidence="3">The sequence shown here is derived from an EMBL/GenBank/DDBJ whole genome shotgun (WGS) entry which is preliminary data.</text>
</comment>
<sequence>MSLKYDNPLIYERRSGKSDDPFIVKSESHKIINGNILLDEIPVQLNRVQIASYFEVINKTSHTLESNQFLVDYPTGIISFSSTEEGKTLVVNYYGAGVVLIPDSRIYISSSLNNGSVTQTLNEIIQSASNFVSKGVYNPSTVYSTFNIVSYNGSTYMYTAKTSSSGNVPTNTTYWTKIAGSSNRGTYSTSTSYSINDVVVDSINQNVYQSLIESNLNNPLTDTTKWQLLVSVQSAVTTVNTTNTNVVNAESGRVTAESSRVTAETGRVTAEGARASAESTRVSSESTRQTQETTRQTNETTRQSGFAAYIAIEAYNNTKSYVPLNKVTYNGSTYQCIVATTGNVPTNTTYWLMIAAAGANGAGTVATIVSTNNDVVVGGTAQTPDLSINTGNGSNKIAKRDANGNLTNIGNQSINISADTALTYAQSGIVNVTTGATNKTITLPSAVTSQILFTIKKADSGLGVVNIVTTSSQTIDGISSKTLANQYADITLVSDGSKWIVEFENYYDQVFANPTATSMNLVNGQQVVSASKTSPYNVLNIVGNTLVNLLGRDGNCEDLSKWTTATVTLAFDSINKTVGANSIVATLTSATGAIYISQPKAVNNTKYYLMAADIRNIDATNVSLLVTKGSNNTTIKTANGVPTVSFSLCYTTLAPADLGSETSVYAFLNIAGTTGKKAAMDGVRLYEITAAEKIAIDAMTVVAAQAYIAAKYPYVDDVKHVNAPYVIKYGENLIPPFNEWALHANAVAIEPYKLTLNGTAGNQSSTVIIPSLENTTYTYSGTLPTNTYAQFDFLDVNNSVISVSYALNFTTPIGTKSIRVVLQNTATIGTYTFSNPMLNLGSTAKSFKPRNDDMLAFPNVQLASSVDGTVYDTLFKRDGKYFVEKRFKDTVLDGSLAAAFGADFTGYKGINITIGSVNKPNGYTNDIYNVVKYDGKILKSDNGAATTSDYAVLYDNGHAATGKILISIADTDSGWGETYTPSTAEIQAYFYGWRMAKDTDWGAKYDGVGGRVWLAISGSTNAVATLPITYASSFTTWKPYKLSYQLATPTFEEIQVDAGMSLHEGLNQIEVGQGGVVREKANPYVHVNGNSYINAGDIGSSKLKNRVDKVLSIYKNGKRDDQWIIFSDAYSNGKYTMRIPTPNFDPTATYEVSYTALDQYLLSAPVQVVNGEVASNLKTVVDQLAINQADADARISANEIVARKIYDVMTSDALKAPINNPKFTGDVILSANPTTALGAATKQMVDAAKATADAALPITGGDMTGSIKFRADAPLDIGVEFWNAAGTTRKGFVDSIGSSGAVNGLWIHNQVSGKTLRLLDTGILEYAGNRLWDDGRMRTTNGYVEFYNGSTWQGAGGIKGVQRGITGAADTTVTISAVNMSKSFVTFNNFGSMRSDTYAPYRAVLTSPTTLAIGNAAGNIGSGNLAWEVVEFY</sequence>
<dbReference type="RefSeq" id="WP_079408705.1">
    <property type="nucleotide sequence ID" value="NZ_MBTG01000001.1"/>
</dbReference>
<name>A0A1V4HRY6_9BACL</name>
<gene>
    <name evidence="3" type="ORF">BC351_00255</name>
</gene>
<feature type="domain" description="Chitin-binding type-3" evidence="2">
    <location>
        <begin position="312"/>
        <end position="354"/>
    </location>
</feature>
<dbReference type="GO" id="GO:0004553">
    <property type="term" value="F:hydrolase activity, hydrolyzing O-glycosyl compounds"/>
    <property type="evidence" value="ECO:0007669"/>
    <property type="project" value="InterPro"/>
</dbReference>
<dbReference type="EMBL" id="MBTG01000001">
    <property type="protein sequence ID" value="OPH61709.1"/>
    <property type="molecule type" value="Genomic_DNA"/>
</dbReference>
<dbReference type="Proteomes" id="UP000190626">
    <property type="component" value="Unassembled WGS sequence"/>
</dbReference>
<dbReference type="SMART" id="SM00495">
    <property type="entry name" value="ChtBD3"/>
    <property type="match status" value="2"/>
</dbReference>
<feature type="compositionally biased region" description="Low complexity" evidence="1">
    <location>
        <begin position="283"/>
        <end position="301"/>
    </location>
</feature>
<dbReference type="GO" id="GO:0005975">
    <property type="term" value="P:carbohydrate metabolic process"/>
    <property type="evidence" value="ECO:0007669"/>
    <property type="project" value="InterPro"/>
</dbReference>
<evidence type="ECO:0000313" key="3">
    <source>
        <dbReference type="EMBL" id="OPH61709.1"/>
    </source>
</evidence>
<feature type="domain" description="Chitin-binding type-3" evidence="2">
    <location>
        <begin position="134"/>
        <end position="178"/>
    </location>
</feature>
<evidence type="ECO:0000256" key="1">
    <source>
        <dbReference type="SAM" id="MobiDB-lite"/>
    </source>
</evidence>
<evidence type="ECO:0000259" key="2">
    <source>
        <dbReference type="SMART" id="SM00495"/>
    </source>
</evidence>
<evidence type="ECO:0000313" key="4">
    <source>
        <dbReference type="Proteomes" id="UP000190626"/>
    </source>
</evidence>
<proteinExistence type="predicted"/>
<reference evidence="4" key="1">
    <citation type="submission" date="2016-07" db="EMBL/GenBank/DDBJ databases">
        <authorList>
            <person name="Florea S."/>
            <person name="Webb J.S."/>
            <person name="Jaromczyk J."/>
            <person name="Schardl C.L."/>
        </authorList>
    </citation>
    <scope>NUCLEOTIDE SEQUENCE [LARGE SCALE GENOMIC DNA]</scope>
    <source>
        <strain evidence="4">CY1</strain>
    </source>
</reference>